<dbReference type="Gene3D" id="1.10.287.40">
    <property type="entry name" value="Serine-tRNA synthetase, tRNA binding domain"/>
    <property type="match status" value="1"/>
</dbReference>
<dbReference type="InterPro" id="IPR042103">
    <property type="entry name" value="SerRS_1_N_sf"/>
</dbReference>
<dbReference type="InterPro" id="IPR010978">
    <property type="entry name" value="tRNA-bd_arm"/>
</dbReference>
<evidence type="ECO:0000256" key="2">
    <source>
        <dbReference type="ARBA" id="ARBA00022598"/>
    </source>
</evidence>
<keyword evidence="13" id="KW-1185">Reference proteome</keyword>
<reference evidence="12 13" key="1">
    <citation type="submission" date="2020-05" db="EMBL/GenBank/DDBJ databases">
        <title>Identification and distribution of gene clusters putatively required for synthesis of sphingolipid metabolism inhibitors in phylogenetically diverse species of the filamentous fungus Fusarium.</title>
        <authorList>
            <person name="Kim H.-S."/>
            <person name="Busman M."/>
            <person name="Brown D.W."/>
            <person name="Divon H."/>
            <person name="Uhlig S."/>
            <person name="Proctor R.H."/>
        </authorList>
    </citation>
    <scope>NUCLEOTIDE SEQUENCE [LARGE SCALE GENOMIC DNA]</scope>
    <source>
        <strain evidence="12 13">NRRL 53147</strain>
    </source>
</reference>
<name>A0A8H5IIN6_9HYPO</name>
<evidence type="ECO:0000313" key="13">
    <source>
        <dbReference type="Proteomes" id="UP000522262"/>
    </source>
</evidence>
<dbReference type="InterPro" id="IPR002314">
    <property type="entry name" value="aa-tRNA-synt_IIb"/>
</dbReference>
<organism evidence="12 13">
    <name type="scientific">Fusarium mexicanum</name>
    <dbReference type="NCBI Taxonomy" id="751941"/>
    <lineage>
        <taxon>Eukaryota</taxon>
        <taxon>Fungi</taxon>
        <taxon>Dikarya</taxon>
        <taxon>Ascomycota</taxon>
        <taxon>Pezizomycotina</taxon>
        <taxon>Sordariomycetes</taxon>
        <taxon>Hypocreomycetidae</taxon>
        <taxon>Hypocreales</taxon>
        <taxon>Nectriaceae</taxon>
        <taxon>Fusarium</taxon>
        <taxon>Fusarium fujikuroi species complex</taxon>
    </lineage>
</organism>
<evidence type="ECO:0000313" key="12">
    <source>
        <dbReference type="EMBL" id="KAF5536652.1"/>
    </source>
</evidence>
<dbReference type="PIRSF" id="PIRSF001529">
    <property type="entry name" value="Ser-tRNA-synth_IIa"/>
    <property type="match status" value="1"/>
</dbReference>
<dbReference type="Pfam" id="PF00587">
    <property type="entry name" value="tRNA-synt_2b"/>
    <property type="match status" value="1"/>
</dbReference>
<dbReference type="SUPFAM" id="SSF46589">
    <property type="entry name" value="tRNA-binding arm"/>
    <property type="match status" value="1"/>
</dbReference>
<evidence type="ECO:0000256" key="6">
    <source>
        <dbReference type="ARBA" id="ARBA00031113"/>
    </source>
</evidence>
<dbReference type="GO" id="GO:0005524">
    <property type="term" value="F:ATP binding"/>
    <property type="evidence" value="ECO:0007669"/>
    <property type="project" value="UniProtKB-KW"/>
</dbReference>
<evidence type="ECO:0000256" key="5">
    <source>
        <dbReference type="ARBA" id="ARBA00023146"/>
    </source>
</evidence>
<feature type="binding site" evidence="9">
    <location>
        <begin position="280"/>
        <end position="282"/>
    </location>
    <ligand>
        <name>ATP</name>
        <dbReference type="ChEBI" id="CHEBI:30616"/>
    </ligand>
</feature>
<feature type="site" description="Important for serine binding" evidence="8">
    <location>
        <position position="413"/>
    </location>
</feature>
<gene>
    <name evidence="12" type="ORF">FMEXI_10252</name>
</gene>
<dbReference type="EMBL" id="JAAOAM010000254">
    <property type="protein sequence ID" value="KAF5536652.1"/>
    <property type="molecule type" value="Genomic_DNA"/>
</dbReference>
<dbReference type="Pfam" id="PF02403">
    <property type="entry name" value="Seryl_tRNA_N"/>
    <property type="match status" value="1"/>
</dbReference>
<proteinExistence type="predicted"/>
<dbReference type="Proteomes" id="UP000522262">
    <property type="component" value="Unassembled WGS sequence"/>
</dbReference>
<evidence type="ECO:0000256" key="1">
    <source>
        <dbReference type="ARBA" id="ARBA00012840"/>
    </source>
</evidence>
<accession>A0A8H5IIN6</accession>
<dbReference type="InterPro" id="IPR006195">
    <property type="entry name" value="aa-tRNA-synth_II"/>
</dbReference>
<dbReference type="GO" id="GO:0004828">
    <property type="term" value="F:serine-tRNA ligase activity"/>
    <property type="evidence" value="ECO:0007669"/>
    <property type="project" value="UniProtKB-EC"/>
</dbReference>
<dbReference type="AlphaFoldDB" id="A0A8H5IIN6"/>
<dbReference type="UniPathway" id="UPA00906">
    <property type="reaction ID" value="UER00895"/>
</dbReference>
<evidence type="ECO:0000256" key="10">
    <source>
        <dbReference type="SAM" id="Coils"/>
    </source>
</evidence>
<feature type="binding site" evidence="8">
    <location>
        <position position="280"/>
    </location>
    <ligand>
        <name>L-serine</name>
        <dbReference type="ChEBI" id="CHEBI:33384"/>
    </ligand>
</feature>
<dbReference type="PANTHER" id="PTHR11778">
    <property type="entry name" value="SERYL-TRNA SYNTHETASE"/>
    <property type="match status" value="1"/>
</dbReference>
<evidence type="ECO:0000256" key="7">
    <source>
        <dbReference type="ARBA" id="ARBA00034892"/>
    </source>
</evidence>
<feature type="binding site" evidence="8">
    <location>
        <position position="300"/>
    </location>
    <ligand>
        <name>L-serine</name>
        <dbReference type="ChEBI" id="CHEBI:33384"/>
    </ligand>
</feature>
<keyword evidence="2" id="KW-0436">Ligase</keyword>
<feature type="binding site" evidence="9">
    <location>
        <begin position="377"/>
        <end position="380"/>
    </location>
    <ligand>
        <name>ATP</name>
        <dbReference type="ChEBI" id="CHEBI:30616"/>
    </ligand>
</feature>
<dbReference type="EC" id="6.1.1.11" evidence="1"/>
<feature type="domain" description="Aminoacyl-transfer RNA synthetases class-II family profile" evidence="11">
    <location>
        <begin position="146"/>
        <end position="439"/>
    </location>
</feature>
<protein>
    <recommendedName>
        <fullName evidence="1">serine--tRNA ligase</fullName>
        <ecNumber evidence="1">6.1.1.11</ecNumber>
    </recommendedName>
    <alternativeName>
        <fullName evidence="6">Seryl-tRNA synthetase</fullName>
    </alternativeName>
    <alternativeName>
        <fullName evidence="7">Seryl-tRNA(Ser) synthetase</fullName>
    </alternativeName>
</protein>
<evidence type="ECO:0000256" key="4">
    <source>
        <dbReference type="ARBA" id="ARBA00022840"/>
    </source>
</evidence>
<dbReference type="InterPro" id="IPR045864">
    <property type="entry name" value="aa-tRNA-synth_II/BPL/LPL"/>
</dbReference>
<feature type="coiled-coil region" evidence="10">
    <location>
        <begin position="49"/>
        <end position="93"/>
    </location>
</feature>
<dbReference type="Gene3D" id="3.30.930.10">
    <property type="entry name" value="Bira Bifunctional Protein, Domain 2"/>
    <property type="match status" value="1"/>
</dbReference>
<sequence>MPTLDIYHIRDNPDIYAQNCLSRNYPDLASNPFRIIKLMYYHQALQGAAKSLRERANALQIVLLLLKEEGKNIEGALNEASEVQKRLLEVEEVEGDIMSKIEDLALALPNLISKETPRGAEFEPICYVNADEKTIHIKDSKGKSISHVEIGKQLGIIDFASADSASVMGSYYLVDAGALLEQALVSYALSFATRQGWTPVSPPSLVYSHISAACGFQTQGSGGEQQVYNIALDEQDKIKDVPQMCLTRTSDIALAGMKANTIISEEELPLRRVAAARCYRPEAGLDTEGLYRVREFTEVELFAWMKPDKEEMEFFFDEVIDIQTDILGALGLTCRVLDMPVLSLSAREARRVSIEAFFPFRAVGETLDELHDAAWGEIASVSFCTDYLSRRLATRMRIAKDGTLGFPWTVSATVLDVPRVIAALLEIGWDADEGIVTLPKVLHQFMGTDRIEGPKEGLRVT</sequence>
<evidence type="ECO:0000256" key="3">
    <source>
        <dbReference type="ARBA" id="ARBA00022741"/>
    </source>
</evidence>
<comment type="caution">
    <text evidence="12">The sequence shown here is derived from an EMBL/GenBank/DDBJ whole genome shotgun (WGS) entry which is preliminary data.</text>
</comment>
<dbReference type="PROSITE" id="PS50862">
    <property type="entry name" value="AA_TRNA_LIGASE_II"/>
    <property type="match status" value="1"/>
</dbReference>
<feature type="binding site" evidence="9">
    <location>
        <begin position="293"/>
        <end position="296"/>
    </location>
    <ligand>
        <name>ATP</name>
        <dbReference type="ChEBI" id="CHEBI:30616"/>
    </ligand>
</feature>
<dbReference type="GO" id="GO:0006434">
    <property type="term" value="P:seryl-tRNA aminoacylation"/>
    <property type="evidence" value="ECO:0007669"/>
    <property type="project" value="InterPro"/>
</dbReference>
<evidence type="ECO:0000256" key="9">
    <source>
        <dbReference type="PIRSR" id="PIRSR001529-2"/>
    </source>
</evidence>
<keyword evidence="10" id="KW-0175">Coiled coil</keyword>
<dbReference type="SUPFAM" id="SSF55681">
    <property type="entry name" value="Class II aaRS and biotin synthetases"/>
    <property type="match status" value="1"/>
</dbReference>
<keyword evidence="3" id="KW-0547">Nucleotide-binding</keyword>
<dbReference type="InterPro" id="IPR015866">
    <property type="entry name" value="Ser-tRNA-synth_1_N"/>
</dbReference>
<evidence type="ECO:0000259" key="11">
    <source>
        <dbReference type="PROSITE" id="PS50862"/>
    </source>
</evidence>
<keyword evidence="5 12" id="KW-0030">Aminoacyl-tRNA synthetase</keyword>
<feature type="binding site" evidence="8">
    <location>
        <position position="249"/>
    </location>
    <ligand>
        <name>L-serine</name>
        <dbReference type="ChEBI" id="CHEBI:33384"/>
    </ligand>
</feature>
<dbReference type="InterPro" id="IPR002317">
    <property type="entry name" value="Ser-tRNA-ligase_type_1"/>
</dbReference>
<evidence type="ECO:0000256" key="8">
    <source>
        <dbReference type="PIRSR" id="PIRSR001529-1"/>
    </source>
</evidence>
<keyword evidence="4 9" id="KW-0067">ATP-binding</keyword>